<dbReference type="EMBL" id="JABVXQ010000012">
    <property type="protein sequence ID" value="KAF6084365.1"/>
    <property type="molecule type" value="Genomic_DNA"/>
</dbReference>
<evidence type="ECO:0000313" key="3">
    <source>
        <dbReference type="Proteomes" id="UP000664940"/>
    </source>
</evidence>
<gene>
    <name evidence="2" type="ORF">HJG60_008636</name>
</gene>
<evidence type="ECO:0000313" key="2">
    <source>
        <dbReference type="EMBL" id="KAF6084365.1"/>
    </source>
</evidence>
<keyword evidence="1" id="KW-1133">Transmembrane helix</keyword>
<keyword evidence="1" id="KW-0812">Transmembrane</keyword>
<name>A0A833Z3T2_9CHIR</name>
<dbReference type="PROSITE" id="PS51257">
    <property type="entry name" value="PROKAR_LIPOPROTEIN"/>
    <property type="match status" value="1"/>
</dbReference>
<organism evidence="2 3">
    <name type="scientific">Phyllostomus discolor</name>
    <name type="common">pale spear-nosed bat</name>
    <dbReference type="NCBI Taxonomy" id="89673"/>
    <lineage>
        <taxon>Eukaryota</taxon>
        <taxon>Metazoa</taxon>
        <taxon>Chordata</taxon>
        <taxon>Craniata</taxon>
        <taxon>Vertebrata</taxon>
        <taxon>Euteleostomi</taxon>
        <taxon>Mammalia</taxon>
        <taxon>Eutheria</taxon>
        <taxon>Laurasiatheria</taxon>
        <taxon>Chiroptera</taxon>
        <taxon>Yangochiroptera</taxon>
        <taxon>Phyllostomidae</taxon>
        <taxon>Phyllostominae</taxon>
        <taxon>Phyllostomus</taxon>
    </lineage>
</organism>
<comment type="caution">
    <text evidence="2">The sequence shown here is derived from an EMBL/GenBank/DDBJ whole genome shotgun (WGS) entry which is preliminary data.</text>
</comment>
<reference evidence="2 3" key="1">
    <citation type="journal article" date="2020" name="Nature">
        <title>Six reference-quality genomes reveal evolution of bat adaptations.</title>
        <authorList>
            <person name="Jebb D."/>
            <person name="Huang Z."/>
            <person name="Pippel M."/>
            <person name="Hughes G.M."/>
            <person name="Lavrichenko K."/>
            <person name="Devanna P."/>
            <person name="Winkler S."/>
            <person name="Jermiin L.S."/>
            <person name="Skirmuntt E.C."/>
            <person name="Katzourakis A."/>
            <person name="Burkitt-Gray L."/>
            <person name="Ray D.A."/>
            <person name="Sullivan K.A.M."/>
            <person name="Roscito J.G."/>
            <person name="Kirilenko B.M."/>
            <person name="Davalos L.M."/>
            <person name="Corthals A.P."/>
            <person name="Power M.L."/>
            <person name="Jones G."/>
            <person name="Ransome R.D."/>
            <person name="Dechmann D.K.N."/>
            <person name="Locatelli A.G."/>
            <person name="Puechmaille S.J."/>
            <person name="Fedrigo O."/>
            <person name="Jarvis E.D."/>
            <person name="Hiller M."/>
            <person name="Vernes S.C."/>
            <person name="Myers E.W."/>
            <person name="Teeling E.C."/>
        </authorList>
    </citation>
    <scope>NUCLEOTIDE SEQUENCE [LARGE SCALE GENOMIC DNA]</scope>
    <source>
        <strain evidence="2">Bat1K_MPI-CBG_1</strain>
    </source>
</reference>
<feature type="transmembrane region" description="Helical" evidence="1">
    <location>
        <begin position="68"/>
        <end position="93"/>
    </location>
</feature>
<dbReference type="Proteomes" id="UP000664940">
    <property type="component" value="Unassembled WGS sequence"/>
</dbReference>
<dbReference type="AlphaFoldDB" id="A0A833Z3T2"/>
<protein>
    <submittedName>
        <fullName evidence="2">Uncharacterized protein</fullName>
    </submittedName>
</protein>
<proteinExistence type="predicted"/>
<sequence length="165" mass="18680">MLKMHSILITLYFLGHSSFLGCYLWAFLCCSFCNPAPGISSSCLIYPSPLSTSLLIHLHSSLHLRSVVISSATSVYFCLYSSLICYVFCLAPITSHLPIYVFFLYFLADVHLFCPWAVGITRWICCQYLQRTQTLAVYFLGSQDESIIINFSWNVELPVFSASKN</sequence>
<feature type="transmembrane region" description="Helical" evidence="1">
    <location>
        <begin position="7"/>
        <end position="26"/>
    </location>
</feature>
<feature type="transmembrane region" description="Helical" evidence="1">
    <location>
        <begin position="99"/>
        <end position="125"/>
    </location>
</feature>
<accession>A0A833Z3T2</accession>
<keyword evidence="1" id="KW-0472">Membrane</keyword>
<evidence type="ECO:0000256" key="1">
    <source>
        <dbReference type="SAM" id="Phobius"/>
    </source>
</evidence>